<dbReference type="OrthoDB" id="9774491at2"/>
<dbReference type="PANTHER" id="PTHR12169:SF6">
    <property type="entry name" value="AFG1-LIKE ATPASE"/>
    <property type="match status" value="1"/>
</dbReference>
<dbReference type="InterPro" id="IPR027417">
    <property type="entry name" value="P-loop_NTPase"/>
</dbReference>
<dbReference type="GO" id="GO:0016887">
    <property type="term" value="F:ATP hydrolysis activity"/>
    <property type="evidence" value="ECO:0007669"/>
    <property type="project" value="InterPro"/>
</dbReference>
<dbReference type="Gene3D" id="3.40.50.300">
    <property type="entry name" value="P-loop containing nucleotide triphosphate hydrolases"/>
    <property type="match status" value="1"/>
</dbReference>
<dbReference type="RefSeq" id="WP_007619944.1">
    <property type="nucleotide sequence ID" value="NZ_BANX01000011.1"/>
</dbReference>
<dbReference type="AlphaFoldDB" id="M0QL09"/>
<dbReference type="InterPro" id="IPR005654">
    <property type="entry name" value="ATPase_AFG1-like"/>
</dbReference>
<evidence type="ECO:0000313" key="4">
    <source>
        <dbReference type="Proteomes" id="UP000011666"/>
    </source>
</evidence>
<dbReference type="GO" id="GO:0032153">
    <property type="term" value="C:cell division site"/>
    <property type="evidence" value="ECO:0007669"/>
    <property type="project" value="TreeGrafter"/>
</dbReference>
<evidence type="ECO:0000256" key="2">
    <source>
        <dbReference type="ARBA" id="ARBA00022840"/>
    </source>
</evidence>
<protein>
    <recommendedName>
        <fullName evidence="5">ATPase</fullName>
    </recommendedName>
</protein>
<proteinExistence type="predicted"/>
<dbReference type="PANTHER" id="PTHR12169">
    <property type="entry name" value="ATPASE N2B"/>
    <property type="match status" value="1"/>
</dbReference>
<dbReference type="GO" id="GO:0005524">
    <property type="term" value="F:ATP binding"/>
    <property type="evidence" value="ECO:0007669"/>
    <property type="project" value="UniProtKB-KW"/>
</dbReference>
<gene>
    <name evidence="3" type="ORF">GS4_11_03790</name>
</gene>
<dbReference type="eggNOG" id="COG1485">
    <property type="taxonomic scope" value="Bacteria"/>
</dbReference>
<reference evidence="3 4" key="1">
    <citation type="submission" date="2013-01" db="EMBL/GenBank/DDBJ databases">
        <title>Whole genome shotgun sequence of Gordonia soli NBRC 108243.</title>
        <authorList>
            <person name="Isaki-Nakamura S."/>
            <person name="Hosoyama A."/>
            <person name="Tsuchikane K."/>
            <person name="Ando Y."/>
            <person name="Baba S."/>
            <person name="Ohji S."/>
            <person name="Hamada M."/>
            <person name="Tamura T."/>
            <person name="Yamazoe A."/>
            <person name="Yamazaki S."/>
            <person name="Fujita N."/>
        </authorList>
    </citation>
    <scope>NUCLEOTIDE SEQUENCE [LARGE SCALE GENOMIC DNA]</scope>
    <source>
        <strain evidence="3 4">NBRC 108243</strain>
    </source>
</reference>
<keyword evidence="1" id="KW-0547">Nucleotide-binding</keyword>
<dbReference type="NCBIfam" id="NF040713">
    <property type="entry name" value="ZapE"/>
    <property type="match status" value="1"/>
</dbReference>
<dbReference type="Pfam" id="PF03969">
    <property type="entry name" value="AFG1_ATPase"/>
    <property type="match status" value="1"/>
</dbReference>
<dbReference type="EMBL" id="BANX01000011">
    <property type="protein sequence ID" value="GAC68107.1"/>
    <property type="molecule type" value="Genomic_DNA"/>
</dbReference>
<evidence type="ECO:0000256" key="1">
    <source>
        <dbReference type="ARBA" id="ARBA00022741"/>
    </source>
</evidence>
<sequence>MWPRLRRTQKSVLPSHSDFVVAAASVGFTLDVGQRAAVEVLTTGENVYLHGPPGRGKSWLMDVVATTAPTDSTLRLHSHEFADALHAAIVVNGSLATGLEAMLGTVRTLCFDELVVDDPADGIFLARLFAAAVDRDVTIVITSNSAPDELMPNPLFHDTFVPTIELLRTHCQVVELDGGTDYRSRAEHGAGFASGRWIADTTGRALEAPSPDERTEVRPAGHPITARAATPGRVWFTFDDLCGSPTGVRDYLRLVADHRTWVIDDIPPLGTTDRESARRFAHVVDVLYDRDVPTTFRAAGDRDTCVPADLDLAGVARLRSRLTELRSHQIS</sequence>
<evidence type="ECO:0008006" key="5">
    <source>
        <dbReference type="Google" id="ProtNLM"/>
    </source>
</evidence>
<dbReference type="GO" id="GO:0005737">
    <property type="term" value="C:cytoplasm"/>
    <property type="evidence" value="ECO:0007669"/>
    <property type="project" value="TreeGrafter"/>
</dbReference>
<dbReference type="GO" id="GO:0051301">
    <property type="term" value="P:cell division"/>
    <property type="evidence" value="ECO:0007669"/>
    <property type="project" value="TreeGrafter"/>
</dbReference>
<dbReference type="Proteomes" id="UP000011666">
    <property type="component" value="Unassembled WGS sequence"/>
</dbReference>
<keyword evidence="4" id="KW-1185">Reference proteome</keyword>
<evidence type="ECO:0000313" key="3">
    <source>
        <dbReference type="EMBL" id="GAC68107.1"/>
    </source>
</evidence>
<name>M0QL09_9ACTN</name>
<accession>M0QL09</accession>
<comment type="caution">
    <text evidence="3">The sequence shown here is derived from an EMBL/GenBank/DDBJ whole genome shotgun (WGS) entry which is preliminary data.</text>
</comment>
<dbReference type="SUPFAM" id="SSF52540">
    <property type="entry name" value="P-loop containing nucleoside triphosphate hydrolases"/>
    <property type="match status" value="1"/>
</dbReference>
<keyword evidence="2" id="KW-0067">ATP-binding</keyword>
<organism evidence="3 4">
    <name type="scientific">Gordonia soli NBRC 108243</name>
    <dbReference type="NCBI Taxonomy" id="1223545"/>
    <lineage>
        <taxon>Bacteria</taxon>
        <taxon>Bacillati</taxon>
        <taxon>Actinomycetota</taxon>
        <taxon>Actinomycetes</taxon>
        <taxon>Mycobacteriales</taxon>
        <taxon>Gordoniaceae</taxon>
        <taxon>Gordonia</taxon>
    </lineage>
</organism>
<dbReference type="STRING" id="1223545.GS4_11_03790"/>